<reference evidence="3" key="1">
    <citation type="submission" date="2010-08" db="EMBL/GenBank/DDBJ databases">
        <authorList>
            <consortium name="Caenorhabditis japonica Sequencing Consortium"/>
            <person name="Wilson R.K."/>
        </authorList>
    </citation>
    <scope>NUCLEOTIDE SEQUENCE [LARGE SCALE GENOMIC DNA]</scope>
    <source>
        <strain evidence="3">DF5081</strain>
    </source>
</reference>
<evidence type="ECO:0000256" key="1">
    <source>
        <dbReference type="PROSITE-ProRule" id="PRU00339"/>
    </source>
</evidence>
<dbReference type="SUPFAM" id="SSF48452">
    <property type="entry name" value="TPR-like"/>
    <property type="match status" value="1"/>
</dbReference>
<proteinExistence type="predicted"/>
<dbReference type="GO" id="GO:0006383">
    <property type="term" value="P:transcription by RNA polymerase III"/>
    <property type="evidence" value="ECO:0007669"/>
    <property type="project" value="InterPro"/>
</dbReference>
<dbReference type="EnsemblMetazoa" id="CJA12835.1">
    <property type="protein sequence ID" value="CJA12835.1"/>
    <property type="gene ID" value="WBGene00132039"/>
</dbReference>
<organism evidence="2 3">
    <name type="scientific">Caenorhabditis japonica</name>
    <dbReference type="NCBI Taxonomy" id="281687"/>
    <lineage>
        <taxon>Eukaryota</taxon>
        <taxon>Metazoa</taxon>
        <taxon>Ecdysozoa</taxon>
        <taxon>Nematoda</taxon>
        <taxon>Chromadorea</taxon>
        <taxon>Rhabditida</taxon>
        <taxon>Rhabditina</taxon>
        <taxon>Rhabditomorpha</taxon>
        <taxon>Rhabditoidea</taxon>
        <taxon>Rhabditidae</taxon>
        <taxon>Peloderinae</taxon>
        <taxon>Caenorhabditis</taxon>
    </lineage>
</organism>
<dbReference type="GO" id="GO:0000127">
    <property type="term" value="C:transcription factor TFIIIC complex"/>
    <property type="evidence" value="ECO:0007669"/>
    <property type="project" value="TreeGrafter"/>
</dbReference>
<dbReference type="InterPro" id="IPR011990">
    <property type="entry name" value="TPR-like_helical_dom_sf"/>
</dbReference>
<dbReference type="InterPro" id="IPR039340">
    <property type="entry name" value="Tfc4/TFIIIC-102/Sfc4"/>
</dbReference>
<dbReference type="Proteomes" id="UP000005237">
    <property type="component" value="Unassembled WGS sequence"/>
</dbReference>
<evidence type="ECO:0000313" key="3">
    <source>
        <dbReference type="Proteomes" id="UP000005237"/>
    </source>
</evidence>
<feature type="repeat" description="TPR" evidence="1">
    <location>
        <begin position="129"/>
        <end position="162"/>
    </location>
</feature>
<keyword evidence="3" id="KW-1185">Reference proteome</keyword>
<reference evidence="2" key="2">
    <citation type="submission" date="2022-06" db="UniProtKB">
        <authorList>
            <consortium name="EnsemblMetazoa"/>
        </authorList>
    </citation>
    <scope>IDENTIFICATION</scope>
    <source>
        <strain evidence="2">DF5081</strain>
    </source>
</reference>
<keyword evidence="1" id="KW-0802">TPR repeat</keyword>
<dbReference type="InterPro" id="IPR019734">
    <property type="entry name" value="TPR_rpt"/>
</dbReference>
<dbReference type="OMA" id="IKHEDCI"/>
<sequence length="179" mass="20663">MNLEADPDNMAAIDMQHKRLFNAMNYVLVNSQNVSYHRFIMRALSKAKDNHALQAISGNNSLITGTYRHAMGEYLRVWVNNKRNPLICLLLALTFTHMSCKKDLSSRHLISIRGIAFMKKYSKVRTCQQEVLYNIARMFHQMSILPLAIHFYEKVLDVNPPNIYAFDEDGNEIIVEATK</sequence>
<dbReference type="PANTHER" id="PTHR23082">
    <property type="entry name" value="TRANSCRIPTION INITIATION FACTOR IIIC TFIIIC , POLYPEPTIDE 3-RELATED"/>
    <property type="match status" value="1"/>
</dbReference>
<evidence type="ECO:0000313" key="2">
    <source>
        <dbReference type="EnsemblMetazoa" id="CJA12835.1"/>
    </source>
</evidence>
<dbReference type="AlphaFoldDB" id="A0A8R1DV08"/>
<accession>A0A8R1DV08</accession>
<name>A0A8R1DV08_CAEJA</name>
<dbReference type="PANTHER" id="PTHR23082:SF0">
    <property type="entry name" value="GENERAL TRANSCRIPTION FACTOR 3C POLYPEPTIDE 3"/>
    <property type="match status" value="1"/>
</dbReference>
<protein>
    <submittedName>
        <fullName evidence="2">TPR_REGION domain-containing protein</fullName>
    </submittedName>
</protein>
<dbReference type="PROSITE" id="PS50005">
    <property type="entry name" value="TPR"/>
    <property type="match status" value="1"/>
</dbReference>